<feature type="region of interest" description="Disordered" evidence="9">
    <location>
        <begin position="3057"/>
        <end position="3227"/>
    </location>
</feature>
<dbReference type="GO" id="GO:0030422">
    <property type="term" value="P:siRNA processing"/>
    <property type="evidence" value="ECO:0000318"/>
    <property type="project" value="GO_Central"/>
</dbReference>
<feature type="region of interest" description="Disordered" evidence="9">
    <location>
        <begin position="3244"/>
        <end position="3339"/>
    </location>
</feature>
<feature type="region of interest" description="Disordered" evidence="9">
    <location>
        <begin position="2828"/>
        <end position="2865"/>
    </location>
</feature>
<dbReference type="Pfam" id="PF26253">
    <property type="entry name" value="RdRP_head"/>
    <property type="match status" value="1"/>
</dbReference>
<feature type="compositionally biased region" description="Basic residues" evidence="9">
    <location>
        <begin position="2031"/>
        <end position="2045"/>
    </location>
</feature>
<evidence type="ECO:0000313" key="16">
    <source>
        <dbReference type="Proteomes" id="UP000005239"/>
    </source>
</evidence>
<gene>
    <name evidence="15" type="primary">WBGene00098113</name>
</gene>
<dbReference type="InterPro" id="IPR056654">
    <property type="entry name" value="DUF7752"/>
</dbReference>
<evidence type="ECO:0000256" key="9">
    <source>
        <dbReference type="SAM" id="MobiDB-lite"/>
    </source>
</evidence>
<feature type="compositionally biased region" description="Low complexity" evidence="9">
    <location>
        <begin position="2097"/>
        <end position="2107"/>
    </location>
</feature>
<dbReference type="PANTHER" id="PTHR23079:SF57">
    <property type="entry name" value="RNA-DIRECTED RNA POLYMERASE"/>
    <property type="match status" value="1"/>
</dbReference>
<proteinExistence type="inferred from homology"/>
<dbReference type="GO" id="GO:0003968">
    <property type="term" value="F:RNA-directed RNA polymerase activity"/>
    <property type="evidence" value="ECO:0000318"/>
    <property type="project" value="GO_Central"/>
</dbReference>
<dbReference type="InterPro" id="IPR007855">
    <property type="entry name" value="RDRP"/>
</dbReference>
<keyword evidence="16" id="KW-1185">Reference proteome</keyword>
<dbReference type="EnsemblMetazoa" id="PPA08559.1">
    <property type="protein sequence ID" value="PPA08559.1"/>
    <property type="gene ID" value="WBGene00098113"/>
</dbReference>
<dbReference type="Pfam" id="PF25359">
    <property type="entry name" value="PH_met_RdRP"/>
    <property type="match status" value="2"/>
</dbReference>
<evidence type="ECO:0000256" key="1">
    <source>
        <dbReference type="ARBA" id="ARBA00005762"/>
    </source>
</evidence>
<feature type="region of interest" description="Disordered" evidence="9">
    <location>
        <begin position="2929"/>
        <end position="2948"/>
    </location>
</feature>
<dbReference type="PANTHER" id="PTHR23079">
    <property type="entry name" value="RNA-DEPENDENT RNA POLYMERASE"/>
    <property type="match status" value="1"/>
</dbReference>
<feature type="compositionally biased region" description="Basic and acidic residues" evidence="9">
    <location>
        <begin position="2750"/>
        <end position="2776"/>
    </location>
</feature>
<evidence type="ECO:0000256" key="2">
    <source>
        <dbReference type="ARBA" id="ARBA00012494"/>
    </source>
</evidence>
<feature type="region of interest" description="Disordered" evidence="9">
    <location>
        <begin position="2398"/>
        <end position="2429"/>
    </location>
</feature>
<evidence type="ECO:0000256" key="7">
    <source>
        <dbReference type="ARBA" id="ARBA00023158"/>
    </source>
</evidence>
<evidence type="ECO:0000259" key="14">
    <source>
        <dbReference type="Pfam" id="PF26253"/>
    </source>
</evidence>
<dbReference type="InterPro" id="IPR058752">
    <property type="entry name" value="RDRP_C_head"/>
</dbReference>
<feature type="region of interest" description="Disordered" evidence="9">
    <location>
        <begin position="2241"/>
        <end position="2328"/>
    </location>
</feature>
<accession>A0A8R1U7Y2</accession>
<feature type="region of interest" description="Disordered" evidence="9">
    <location>
        <begin position="2962"/>
        <end position="2996"/>
    </location>
</feature>
<feature type="domain" description="DUF7636" evidence="11">
    <location>
        <begin position="3672"/>
        <end position="3766"/>
    </location>
</feature>
<organism evidence="15 16">
    <name type="scientific">Pristionchus pacificus</name>
    <name type="common">Parasitic nematode worm</name>
    <dbReference type="NCBI Taxonomy" id="54126"/>
    <lineage>
        <taxon>Eukaryota</taxon>
        <taxon>Metazoa</taxon>
        <taxon>Ecdysozoa</taxon>
        <taxon>Nematoda</taxon>
        <taxon>Chromadorea</taxon>
        <taxon>Rhabditida</taxon>
        <taxon>Rhabditina</taxon>
        <taxon>Diplogasteromorpha</taxon>
        <taxon>Diplogasteroidea</taxon>
        <taxon>Neodiplogasteridae</taxon>
        <taxon>Pristionchus</taxon>
    </lineage>
</organism>
<dbReference type="InterPro" id="IPR056053">
    <property type="entry name" value="DUF7636"/>
</dbReference>
<evidence type="ECO:0000259" key="13">
    <source>
        <dbReference type="Pfam" id="PF25359"/>
    </source>
</evidence>
<feature type="domain" description="PH-like" evidence="13">
    <location>
        <begin position="190"/>
        <end position="415"/>
    </location>
</feature>
<feature type="region of interest" description="Disordered" evidence="9">
    <location>
        <begin position="2364"/>
        <end position="2384"/>
    </location>
</feature>
<accession>A0A2A6BLL4</accession>
<evidence type="ECO:0000313" key="15">
    <source>
        <dbReference type="EnsemblMetazoa" id="PPA08559.1"/>
    </source>
</evidence>
<keyword evidence="3" id="KW-0696">RNA-directed RNA polymerase</keyword>
<feature type="domain" description="DUF7752" evidence="12">
    <location>
        <begin position="3569"/>
        <end position="3622"/>
    </location>
</feature>
<feature type="region of interest" description="Disordered" evidence="9">
    <location>
        <begin position="1952"/>
        <end position="1971"/>
    </location>
</feature>
<name>A0A2A6BLL4_PRIPA</name>
<dbReference type="OrthoDB" id="6513042at2759"/>
<feature type="region of interest" description="Disordered" evidence="9">
    <location>
        <begin position="2795"/>
        <end position="2815"/>
    </location>
</feature>
<feature type="domain" description="RDRP core" evidence="10">
    <location>
        <begin position="4289"/>
        <end position="4909"/>
    </location>
</feature>
<dbReference type="Proteomes" id="UP000005239">
    <property type="component" value="Unassembled WGS sequence"/>
</dbReference>
<feature type="domain" description="RDRP core" evidence="10">
    <location>
        <begin position="602"/>
        <end position="1217"/>
    </location>
</feature>
<dbReference type="Pfam" id="PF05183">
    <property type="entry name" value="RdRP"/>
    <property type="match status" value="2"/>
</dbReference>
<evidence type="ECO:0000256" key="4">
    <source>
        <dbReference type="ARBA" id="ARBA00022679"/>
    </source>
</evidence>
<feature type="compositionally biased region" description="Basic and acidic residues" evidence="9">
    <location>
        <begin position="2512"/>
        <end position="2522"/>
    </location>
</feature>
<feature type="compositionally biased region" description="Basic and acidic residues" evidence="9">
    <location>
        <begin position="1952"/>
        <end position="1962"/>
    </location>
</feature>
<reference evidence="15" key="2">
    <citation type="submission" date="2022-06" db="UniProtKB">
        <authorList>
            <consortium name="EnsemblMetazoa"/>
        </authorList>
    </citation>
    <scope>IDENTIFICATION</scope>
    <source>
        <strain evidence="15">PS312</strain>
    </source>
</reference>
<feature type="compositionally biased region" description="Basic and acidic residues" evidence="9">
    <location>
        <begin position="2407"/>
        <end position="2429"/>
    </location>
</feature>
<reference evidence="16" key="1">
    <citation type="journal article" date="2008" name="Nat. Genet.">
        <title>The Pristionchus pacificus genome provides a unique perspective on nematode lifestyle and parasitism.</title>
        <authorList>
            <person name="Dieterich C."/>
            <person name="Clifton S.W."/>
            <person name="Schuster L.N."/>
            <person name="Chinwalla A."/>
            <person name="Delehaunty K."/>
            <person name="Dinkelacker I."/>
            <person name="Fulton L."/>
            <person name="Fulton R."/>
            <person name="Godfrey J."/>
            <person name="Minx P."/>
            <person name="Mitreva M."/>
            <person name="Roeseler W."/>
            <person name="Tian H."/>
            <person name="Witte H."/>
            <person name="Yang S.P."/>
            <person name="Wilson R.K."/>
            <person name="Sommer R.J."/>
        </authorList>
    </citation>
    <scope>NUCLEOTIDE SEQUENCE [LARGE SCALE GENOMIC DNA]</scope>
    <source>
        <strain evidence="16">PS312</strain>
    </source>
</reference>
<keyword evidence="5" id="KW-0548">Nucleotidyltransferase</keyword>
<feature type="region of interest" description="Disordered" evidence="9">
    <location>
        <begin position="2013"/>
        <end position="2116"/>
    </location>
</feature>
<dbReference type="GO" id="GO:0003723">
    <property type="term" value="F:RNA binding"/>
    <property type="evidence" value="ECO:0007669"/>
    <property type="project" value="UniProtKB-KW"/>
</dbReference>
<feature type="compositionally biased region" description="Basic and acidic residues" evidence="9">
    <location>
        <begin position="3184"/>
        <end position="3201"/>
    </location>
</feature>
<comment type="catalytic activity">
    <reaction evidence="8">
        <text>RNA(n) + a ribonucleoside 5'-triphosphate = RNA(n+1) + diphosphate</text>
        <dbReference type="Rhea" id="RHEA:21248"/>
        <dbReference type="Rhea" id="RHEA-COMP:14527"/>
        <dbReference type="Rhea" id="RHEA-COMP:17342"/>
        <dbReference type="ChEBI" id="CHEBI:33019"/>
        <dbReference type="ChEBI" id="CHEBI:61557"/>
        <dbReference type="ChEBI" id="CHEBI:140395"/>
        <dbReference type="EC" id="2.7.7.48"/>
    </reaction>
</comment>
<dbReference type="Pfam" id="PF24934">
    <property type="entry name" value="DUF7752"/>
    <property type="match status" value="2"/>
</dbReference>
<feature type="compositionally biased region" description="Polar residues" evidence="9">
    <location>
        <begin position="2272"/>
        <end position="2284"/>
    </location>
</feature>
<feature type="domain" description="PH-like" evidence="13">
    <location>
        <begin position="3929"/>
        <end position="4104"/>
    </location>
</feature>
<dbReference type="Pfam" id="PF24642">
    <property type="entry name" value="DUF7636"/>
    <property type="match status" value="2"/>
</dbReference>
<sequence length="4972" mass="561863">MISRPYRCFESFQTGKELTREQRRPDRRRRKGIRIFYRFPRFVYNIPPKRSVRNFWREKETISVELCRPSVDENGNLLSVPMKLEMEIKDDCSKWQLRDRVYDLMTSYRIEFISAGRLCGIEIISVDEIQFILEGHKCVSLFQVASHNWQSSLIPFINLFFVNVRRFLVANHEIPVISTHSLLLYPLRLIKQHTNIALTGVNFGSLLDNGRLGIHWIMTGGPTTIADKVQGFNFHKGIYAFFDYDKHNIEIQYCNYCNHAMTVPFNGICGYMTETNLYNPEGDFHVRGRIMIDMASVNRIFFDQKFTHGNGRCFSLVLLLDSPPKFSVQRRIERTKEFVGVPQWEFRAELQRGRYPGEVSDRKALHDSKVAVLEFDTGQLRGKLTNQYLLEPFYYDLISRLRHITGRMIEFTSFSYVELSEGELKHCCWDERERRFRLNLYPEQEFPYFIDILRCDRKKMEIFDDKVKEFIMNASEKLVAREGKLSGLSREEHLRLKAFRLHALLQGILDRGMEFRIELLRYRQVWYNFVEMVSAWYFKDEHKTLHALERVMCCISEGRPPYYIPKLFHKEWIESTLERRMAVFSNRDRMEGYWRIMKLVATPSRIIFVGYEVIMGNRVLNKYAKNENHIIRLAFREDNGGHMRIMNYGPEIQASIRRYLVEGITYAGRTFHWLGNSNSQLRDQGCYMIYVDPGSNRRMAPQDIHKQMGRFELLPNIPKILARLGQLFTQTRTSERAISMNDVGVTCDFTGGRNSAGKPYTFSDGVGRISAKYATILSREHGANTTASAFQIRFRGEKGMLSVDPLIDKRTELMMMMGRHAEKKVLMRPSMTKFHVEREESSHMEIVKLSSSSALLLNRPFINILCQVSSRQSVECHKRIRDRLMELMHLMSREGMQSLYIEEKAIDSIKEMTFPFMMEVFTPSCGFNFTTEPFFRSLLLANCKYLFQKRLSKMNIRVPSSNGRLMFGVVDTTGLLQHGQIFCQYSGSVSKHASEARSMGGRRGIVLSGPTMITKNPCISSGDVRMFDAIDIPALRHLIDVVVFPMHGPRPHPDEMAGSDLDGDEYMVIWDKGLLLERNEEASLYPTGHELKKWAIPKKSNGEVDFDLCEERKADFFAEAIVHGQPGVLCSAHLAVSDLYGLDSKPAKSLAEKISITIDYQKSGILPEDMTTFSTVDPDDRKRIIPAERSELKPDFLRNYRKPGYQSRGILGEVFRESNKYEYALECVEEQKEMIELDPTFVISGWETYEHFNVMEHYGIATEKELLSGMIIHVKNRLSDNDEVDGTLFTTNRVIEGKVRRIIETAREKFFETFVEWREGLEEVKSKRSDVTSDSVLHRIVNSDTLNIEDIRRKASAAYKIAYMAANVSVQKGEKCAILLSFPWIFYDVLLNIKMRPHAILQSQQEKERSNIPIARNISEFIDRYCDIKSSNWHRYDMFMERFYYDNTIVSQSMRENEGLSRATFVLVEWANQVGVIGRGFREDNLISLFVLFGLGWINTRARKLIQLPTGDPREHGKKGEHLLLFFDYISSEEFRTRSSLSFEKLKGGTLLRGEWRKLTEPALSSFLSLVTTLRLPIERERGIPAMTAKVKEFQPRIMQLPGEVIKYKLEEVRDALGRVSGCREISLRSVSAHLVIVSAIGTSEQLRVLTSFIYPPAPPREEVTLIGKIEALPSFTVSRLMKAAKEMTGHMSYSIIRWTSSPQESLVTIKEGGMTLLQVKDNGSSIFFNDELPLIMFTTWLAEWLNYWISWMFFYCSPHAIYSATMYPHGARPALTPSVSHPRVMAMPVLPPVPLHVTSSRKVHRSADGIINIIQEISFYAEGGAKGLAGKQLKEVHSHPPGQERGRFSAETNARVFVGERLIRMHIQTAIRPNTSDSLEIDEVFHFAENNDAIVVPIAFEATLEREEGEKPAVEFDLSSLIIVTLKQRILKDPGEQYKVLQAIELRANDSDTRPTQELARKTTLTQPTSDSAQFRERIFAGTDVLRVDRDIIFVCDRPMLSLSERREYTPAYPVAPRRRSASLTQSAPRVKHTPNKPRSRSQSRTRSWTDSENCATANEDLPTATSPYSLYQDESNSRIPPYVPLPLGTARDHSPVSSNVDSSRTSRSKRKKWTVNSVVSKADARTPERYDRARTMRSLDTARNLSLSPLNRSSDYNLKTAHARSPNGEIPAINAIPIVPTTELGPHGESQLVEGMELLKVAAPVDSLMRTCADGLSPRRSASNCSTAGEIGKKTSALKDDVTQATEETDTSEIEFVRGDMDPPDLPPASASTSNYACQSPPFSSPRIMPQTAESSVPSTRACTPLRTARQESPRERAPSSGENRRLTGCTRITTLGYCSHTTCSAALDKRRGLFGYGIRPATSPMRSARSPAPKTAVEASPMRTAQRIVLSPMHTAVRVNTSRSNDKSHKSQKESKKSNRSGKREAAKARLMASDYRSSTNLNTARNLFDTVASNESLARMITARTPTAHTGRDSALSPALGNLPTHNHSYGDILTATGRPQSIAVSPEKSEKEREQKCPHQSLPVPSISPSSTPLRIETWSQYDGSDSKFGKHGPTEPTSPYRSLERSEARTARSPANVLTARDVSPARAYPSHGLMTGAERSPARGLTTARDAQSPMGRRDPQPRMLFGDILTSPCGGVKTARPLANSPYEPAYERSAPNLYYSGEKIEDEPKTARAHSHHDGIKTALSPAQTMNTAKYSPYERNVMTAREGPSPLQSMKTARQSPHEKTACDVSPARGLPTGRAHTDRLSRDVTGRPRSSYETRTAREARSPALNTAVLSPYEQKVFTAHSARSPMHSTKTGRDSDYGRMNTVSIDYETEKTARMAERSPAQVQTAVARDASPYETTSRSPADGVRTAVSGRSPSIVTARKHSPTPRSLYLSPLMAKDNAAILEQQNEDDGSYTQVVTARAVSPYKLPQGIISPLRPSMTSRDDDVSTKTCVSGGVDTNARWTARGAKSPMMSTSRDISASPMRTARSGYAAPTTTPTHSHPHVMDELPNLMQPHELSTSPQQQNTAVYGGGAGELLATSRTQSPATRSSASNVMTAVGVRSPHVDTESPNNLATARSHRDRQIYGVARSPLNVRTAREARSTSRARTSMRTANSRTPEHNTMPDSHLRQEDSYSEQSQFTFQKTPSGYTQKPTHSNEVSTGQQRTPTKTDTGSVYYSARQTTPSRTIRPDDVTLTKRTPKRDFSQHGGLESSRSPLTRTSVGCTPKKQPKVEEMPKCSLKSGCQVTHTPRIIPAGPDSDKDSPTTRSAVAAKTPERSIRTARGLPATRPMTPKAPFHDMRTPRTARASKASPASSLLRSPAPSSHMITAISPDAASNSNNSNEDVVTALRPAAISPAPSTTRRNWAASTTEPPTVDAASKPRVIVRANQADGKIHVEVCLSFKLNTTGTIRVRGEMVPSLHPRTVSVNGQQICFDDLVPRSLESRHYGKRSNGRTKGKGKRTIIDGTSEMANNELYRSLYRAPVDKEGKAMSVPIKLEIEIKEEFNDNVNTILDLYREIFTKQEKERSNIPIARNISEFIDRYCDIKSSNWHRYDMFMERFYYDNAIVSQSMRENEGLSRATFVLVEWANQVGVIGRGFREDNLVSLFVLFGLGWINTPNWRSERTWKEGRTSSSLFRLYFIGGIQPALSSFLSLVTTLRLPIERERGIPAMTAKVKEFQPRIMQLPGEVIKYKLEEVRDALGRVSGCREISLRSVSAQLAIVSAIGTSEQLRVLTSFIYPPAPPREEATLIGKIEALPYFTVSRLMKTAKETTGHIGRGNGRRLVINGTSQMADKELYRSLYKAPVDMEGHMMNVPIKLEMEIKEDENANQCELNDKAIKLMNLYGEEFSTAAQLHAIEIISMDETLLMSEGHRYISLYQLVCSDWRSTLIPFIQKFFHGIKEKPIATHETPIITTQSLLLYPLRLLDPHFVPLSSVKFGSLIDNGQLGIHWIMSGGDLSINDKDNGFTFDKLLINIHYCNRETDLDEPIDEFEVEMISIHRIFFDQKKEYGETKCSLVLLLDSPPKLKVQRNGCGPWEPREELQRGRYPGEISDKKAICNSKAVVLEFDRHFREKIGNKNFECLFFDMISRLRHKTGRMIEFSSFGCEEMLEGKLRHSLDGCDGAIKVNKEIEVKFPYFIDVNRKGKEKVDFFDNKVEEFITNASKKLVRKDLNEETREDHVRLKAFSLRAFLQGILDRGMEFRIELLRYRKVWYEFVEMVSTSYSIDEQRTLHALERVMIGITEERPTCTIPKLFQREWTASTPDHQMAVFSERDNKDGYWKIMKLVATPTRIIFMGYEVSMGNRMLNKFAKDDNHVIRLAFRYDFVMHYLITGVLSRSSEDKMMKVAANSEIGIMDGNLKNVRSDFLPKELHMLDALIAGLVTVILNCMTNICDIHRRMGNFYELANIPKLLARLGQLFTQTKPSERALPPSEVGDTFDLIGGRNSAGKPFTFSDGVGCISGNYAESLSKGQGLITTASAYQIRYRGEKGMLCVDPLIDKRTELMKMMGKDEEKKVLVRPSMTKFHVEGDESSNLEIVKLSSSSEVVLNRPFINILCQVSASQSVECHNKIRRRVMQLMHSMSREGIQSLYIEEKAMKTIMEMSFPSMLENFVPSSVFQFTTEPFFRSLLLANCKYIIRKQLTKMNIKVPTSKSRSMFGVVDTSGLLQYGQIFCQYSESIGKQAELNRSIGGQIVLTGPALITKNLCVSSGDVRIFEAVDIPALRHLVDVVVFPIHGPRPHPDEMAGSDLDGDEYLIIWDELFFLEKNEEAAIFPVGLETTKWAIPKKGSGKDEVDFARCEERKAEFFAEAIVNGQPGVLCSAHLAISNFYGLNSKVANSLAAKIQVTLDYQKSGIQAEKMTTFETEDPDAPNHVIPAESSKLKPEFFRNYTKPGYISIGILGEVWREACKYEHALDCLDERKTEVGKSSDGFTEYIDVDSSFSVPGWEDYKSSVEEELANYSDKMKAIKS</sequence>
<feature type="compositionally biased region" description="Polar residues" evidence="9">
    <location>
        <begin position="3354"/>
        <end position="3369"/>
    </location>
</feature>
<feature type="domain" description="RDRP C-terminal head" evidence="14">
    <location>
        <begin position="1253"/>
        <end position="1408"/>
    </location>
</feature>
<keyword evidence="7" id="KW-0943">RNA-mediated gene silencing</keyword>
<feature type="compositionally biased region" description="Polar residues" evidence="9">
    <location>
        <begin position="2065"/>
        <end position="2080"/>
    </location>
</feature>
<feature type="domain" description="DUF7752" evidence="12">
    <location>
        <begin position="1454"/>
        <end position="1543"/>
    </location>
</feature>
<feature type="compositionally biased region" description="Basic and acidic residues" evidence="9">
    <location>
        <begin position="2311"/>
        <end position="2328"/>
    </location>
</feature>
<feature type="compositionally biased region" description="Polar residues" evidence="9">
    <location>
        <begin position="2294"/>
        <end position="2304"/>
    </location>
</feature>
<dbReference type="EC" id="2.7.7.48" evidence="2"/>
<protein>
    <recommendedName>
        <fullName evidence="2">RNA-directed RNA polymerase</fullName>
        <ecNumber evidence="2">2.7.7.48</ecNumber>
    </recommendedName>
</protein>
<feature type="region of interest" description="Disordered" evidence="9">
    <location>
        <begin position="2507"/>
        <end position="2581"/>
    </location>
</feature>
<evidence type="ECO:0000259" key="11">
    <source>
        <dbReference type="Pfam" id="PF24642"/>
    </source>
</evidence>
<feature type="compositionally biased region" description="Polar residues" evidence="9">
    <location>
        <begin position="3208"/>
        <end position="3219"/>
    </location>
</feature>
<evidence type="ECO:0000259" key="10">
    <source>
        <dbReference type="Pfam" id="PF05183"/>
    </source>
</evidence>
<keyword evidence="6" id="KW-0694">RNA-binding</keyword>
<evidence type="ECO:0000256" key="6">
    <source>
        <dbReference type="ARBA" id="ARBA00022884"/>
    </source>
</evidence>
<evidence type="ECO:0000259" key="12">
    <source>
        <dbReference type="Pfam" id="PF24934"/>
    </source>
</evidence>
<keyword evidence="4" id="KW-0808">Transferase</keyword>
<feature type="compositionally biased region" description="Low complexity" evidence="9">
    <location>
        <begin position="3099"/>
        <end position="3112"/>
    </location>
</feature>
<feature type="compositionally biased region" description="Low complexity" evidence="9">
    <location>
        <begin position="3302"/>
        <end position="3321"/>
    </location>
</feature>
<evidence type="ECO:0000256" key="8">
    <source>
        <dbReference type="ARBA" id="ARBA00048744"/>
    </source>
</evidence>
<evidence type="ECO:0000256" key="3">
    <source>
        <dbReference type="ARBA" id="ARBA00022484"/>
    </source>
</evidence>
<dbReference type="GO" id="GO:0031380">
    <property type="term" value="C:nuclear RNA-directed RNA polymerase complex"/>
    <property type="evidence" value="ECO:0000318"/>
    <property type="project" value="GO_Central"/>
</dbReference>
<evidence type="ECO:0000256" key="5">
    <source>
        <dbReference type="ARBA" id="ARBA00022695"/>
    </source>
</evidence>
<feature type="region of interest" description="Disordered" evidence="9">
    <location>
        <begin position="3351"/>
        <end position="3374"/>
    </location>
</feature>
<feature type="domain" description="DUF7636" evidence="11">
    <location>
        <begin position="1590"/>
        <end position="1684"/>
    </location>
</feature>
<feature type="compositionally biased region" description="Polar residues" evidence="9">
    <location>
        <begin position="2720"/>
        <end position="2729"/>
    </location>
</feature>
<dbReference type="InterPro" id="IPR057596">
    <property type="entry name" value="RDRP_core"/>
</dbReference>
<dbReference type="InterPro" id="IPR057493">
    <property type="entry name" value="PH_RdRP-assoc"/>
</dbReference>
<feature type="region of interest" description="Disordered" evidence="9">
    <location>
        <begin position="2593"/>
        <end position="2631"/>
    </location>
</feature>
<feature type="region of interest" description="Disordered" evidence="9">
    <location>
        <begin position="2716"/>
        <end position="2776"/>
    </location>
</feature>
<comment type="similarity">
    <text evidence="1">Belongs to the RdRP family.</text>
</comment>
<feature type="compositionally biased region" description="Polar residues" evidence="9">
    <location>
        <begin position="3131"/>
        <end position="3182"/>
    </location>
</feature>
<feature type="compositionally biased region" description="Polar residues" evidence="9">
    <location>
        <begin position="2532"/>
        <end position="2549"/>
    </location>
</feature>